<dbReference type="GO" id="GO:0008483">
    <property type="term" value="F:transaminase activity"/>
    <property type="evidence" value="ECO:0007669"/>
    <property type="project" value="UniProtKB-KW"/>
</dbReference>
<evidence type="ECO:0000256" key="1">
    <source>
        <dbReference type="ARBA" id="ARBA00037999"/>
    </source>
</evidence>
<dbReference type="RefSeq" id="WP_380187232.1">
    <property type="nucleotide sequence ID" value="NZ_JBHTBQ010000011.1"/>
</dbReference>
<protein>
    <submittedName>
        <fullName evidence="3">UDP-4-amino-4, 6-dideoxy-N-acetyl-beta-L-altrosamine transaminase</fullName>
        <ecNumber evidence="3">2.6.1.92</ecNumber>
    </submittedName>
</protein>
<accession>A0ABW2QX28</accession>
<reference evidence="4" key="1">
    <citation type="journal article" date="2019" name="Int. J. Syst. Evol. Microbiol.">
        <title>The Global Catalogue of Microorganisms (GCM) 10K type strain sequencing project: providing services to taxonomists for standard genome sequencing and annotation.</title>
        <authorList>
            <consortium name="The Broad Institute Genomics Platform"/>
            <consortium name="The Broad Institute Genome Sequencing Center for Infectious Disease"/>
            <person name="Wu L."/>
            <person name="Ma J."/>
        </authorList>
    </citation>
    <scope>NUCLEOTIDE SEQUENCE [LARGE SCALE GENOMIC DNA]</scope>
    <source>
        <strain evidence="4">CCUG 62945</strain>
    </source>
</reference>
<dbReference type="InterPro" id="IPR015422">
    <property type="entry name" value="PyrdxlP-dep_Trfase_small"/>
</dbReference>
<dbReference type="SUPFAM" id="SSF53383">
    <property type="entry name" value="PLP-dependent transferases"/>
    <property type="match status" value="1"/>
</dbReference>
<proteinExistence type="inferred from homology"/>
<evidence type="ECO:0000313" key="4">
    <source>
        <dbReference type="Proteomes" id="UP001596473"/>
    </source>
</evidence>
<name>A0ABW2QX28_9NEIS</name>
<dbReference type="InterPro" id="IPR015421">
    <property type="entry name" value="PyrdxlP-dep_Trfase_major"/>
</dbReference>
<evidence type="ECO:0000313" key="3">
    <source>
        <dbReference type="EMBL" id="MFC7419634.1"/>
    </source>
</evidence>
<dbReference type="EC" id="2.6.1.92" evidence="3"/>
<dbReference type="Gene3D" id="3.40.640.10">
    <property type="entry name" value="Type I PLP-dependent aspartate aminotransferase-like (Major domain)"/>
    <property type="match status" value="1"/>
</dbReference>
<organism evidence="3 4">
    <name type="scientific">Iodobacter arcticus</name>
    <dbReference type="NCBI Taxonomy" id="590593"/>
    <lineage>
        <taxon>Bacteria</taxon>
        <taxon>Pseudomonadati</taxon>
        <taxon>Pseudomonadota</taxon>
        <taxon>Betaproteobacteria</taxon>
        <taxon>Neisseriales</taxon>
        <taxon>Chitinibacteraceae</taxon>
        <taxon>Iodobacter</taxon>
    </lineage>
</organism>
<dbReference type="Proteomes" id="UP001596473">
    <property type="component" value="Unassembled WGS sequence"/>
</dbReference>
<dbReference type="InterPro" id="IPR015424">
    <property type="entry name" value="PyrdxlP-dep_Trfase"/>
</dbReference>
<evidence type="ECO:0000256" key="2">
    <source>
        <dbReference type="RuleBase" id="RU004508"/>
    </source>
</evidence>
<dbReference type="NCBIfam" id="TIGR03588">
    <property type="entry name" value="PseC"/>
    <property type="match status" value="1"/>
</dbReference>
<sequence>MIPYGHQLISAADIAAVTEVLQSDWLTQGPAGPLFERALADLCQSKHALGVSSATAALHLACLALEVGQGDRVWTSPNTFVASANCARYCGAEVDFVDIDPRTRNMCAQALAEKLRLAALKNALPKVLIPVHFSGEPCDMAAISALAKQYGIKVIEDASHAIGARYKNGSTVGGGQYAELTVFSFHPVKIITTAEGGALLCQDDALFARLNRLRSHGITRDSGAMDQCDGPWYYQQLELGFNYRLSDLQAALGRSQLNELAAFIQRRRDLAHRYHQLLAGLPIQLPVKSEHSAWHLYVIEVDAAQRAAIFSALRAADIGVNVHYIPVHLQPYYREFGFKLGDFPNAEAYYAGAITLPLYANLSEAQQDFVVSILTKACQ</sequence>
<comment type="caution">
    <text evidence="3">The sequence shown here is derived from an EMBL/GenBank/DDBJ whole genome shotgun (WGS) entry which is preliminary data.</text>
</comment>
<keyword evidence="4" id="KW-1185">Reference proteome</keyword>
<keyword evidence="3" id="KW-0032">Aminotransferase</keyword>
<dbReference type="EMBL" id="JBHTBQ010000011">
    <property type="protein sequence ID" value="MFC7419634.1"/>
    <property type="molecule type" value="Genomic_DNA"/>
</dbReference>
<dbReference type="Pfam" id="PF01041">
    <property type="entry name" value="DegT_DnrJ_EryC1"/>
    <property type="match status" value="1"/>
</dbReference>
<dbReference type="PANTHER" id="PTHR30244:SF34">
    <property type="entry name" value="DTDP-4-AMINO-4,6-DIDEOXYGALACTOSE TRANSAMINASE"/>
    <property type="match status" value="1"/>
</dbReference>
<dbReference type="InterPro" id="IPR020026">
    <property type="entry name" value="PseC"/>
</dbReference>
<comment type="similarity">
    <text evidence="1 2">Belongs to the DegT/DnrJ/EryC1 family.</text>
</comment>
<dbReference type="PIRSF" id="PIRSF000390">
    <property type="entry name" value="PLP_StrS"/>
    <property type="match status" value="1"/>
</dbReference>
<gene>
    <name evidence="3" type="primary">pseC</name>
    <name evidence="3" type="ORF">ACFQNF_07040</name>
</gene>
<dbReference type="PANTHER" id="PTHR30244">
    <property type="entry name" value="TRANSAMINASE"/>
    <property type="match status" value="1"/>
</dbReference>
<keyword evidence="3" id="KW-0808">Transferase</keyword>
<dbReference type="InterPro" id="IPR000653">
    <property type="entry name" value="DegT/StrS_aminotransferase"/>
</dbReference>
<dbReference type="Gene3D" id="3.90.1150.10">
    <property type="entry name" value="Aspartate Aminotransferase, domain 1"/>
    <property type="match status" value="1"/>
</dbReference>
<keyword evidence="2" id="KW-0663">Pyridoxal phosphate</keyword>
<dbReference type="CDD" id="cd00616">
    <property type="entry name" value="AHBA_syn"/>
    <property type="match status" value="1"/>
</dbReference>